<dbReference type="EMBL" id="JAAABJ010000248">
    <property type="protein sequence ID" value="NAW50276.1"/>
    <property type="molecule type" value="Genomic_DNA"/>
</dbReference>
<dbReference type="Proteomes" id="UP000553459">
    <property type="component" value="Unassembled WGS sequence"/>
</dbReference>
<evidence type="ECO:0000313" key="2">
    <source>
        <dbReference type="EMBL" id="NAW50276.1"/>
    </source>
</evidence>
<dbReference type="InterPro" id="IPR010982">
    <property type="entry name" value="Lambda_DNA-bd_dom_sf"/>
</dbReference>
<dbReference type="GO" id="GO:0003677">
    <property type="term" value="F:DNA binding"/>
    <property type="evidence" value="ECO:0007669"/>
    <property type="project" value="InterPro"/>
</dbReference>
<name>A0A845PTN2_9FLAO</name>
<reference evidence="2 3" key="1">
    <citation type="submission" date="2019-11" db="EMBL/GenBank/DDBJ databases">
        <title>Characterization of Elizabethkingia argenteiflava sp. nov., isolated from inner surface of Soybean Pods.</title>
        <authorList>
            <person name="Mo S."/>
        </authorList>
    </citation>
    <scope>NUCLEOTIDE SEQUENCE [LARGE SCALE GENOMIC DNA]</scope>
    <source>
        <strain evidence="2 3">YB22</strain>
    </source>
</reference>
<protein>
    <recommendedName>
        <fullName evidence="4">HTH cro/C1-type domain-containing protein</fullName>
    </recommendedName>
</protein>
<comment type="caution">
    <text evidence="2">The sequence shown here is derived from an EMBL/GenBank/DDBJ whole genome shotgun (WGS) entry which is preliminary data.</text>
</comment>
<evidence type="ECO:0008006" key="4">
    <source>
        <dbReference type="Google" id="ProtNLM"/>
    </source>
</evidence>
<sequence>MDNILAAIIKISEQENITITKLEHLLGASKGVFSRAISHGSDIQSKWVLKLVEKFPDYSAEWILTGKGDMYKDLKGQVLETKSERENTLIAQEKMEEVLKSLSILQQKLDNLELDQKESNKAQSIVNEIILENIGIIKPNIKKAKS</sequence>
<keyword evidence="3" id="KW-1185">Reference proteome</keyword>
<dbReference type="RefSeq" id="WP_166518631.1">
    <property type="nucleotide sequence ID" value="NZ_JAAABJ010000248.1"/>
</dbReference>
<dbReference type="Gene3D" id="1.10.260.40">
    <property type="entry name" value="lambda repressor-like DNA-binding domains"/>
    <property type="match status" value="1"/>
</dbReference>
<evidence type="ECO:0000313" key="3">
    <source>
        <dbReference type="Proteomes" id="UP000553459"/>
    </source>
</evidence>
<keyword evidence="1" id="KW-0175">Coiled coil</keyword>
<proteinExistence type="predicted"/>
<feature type="coiled-coil region" evidence="1">
    <location>
        <begin position="95"/>
        <end position="122"/>
    </location>
</feature>
<accession>A0A845PTN2</accession>
<evidence type="ECO:0000256" key="1">
    <source>
        <dbReference type="SAM" id="Coils"/>
    </source>
</evidence>
<organism evidence="2 3">
    <name type="scientific">Elizabethkingia argenteiflava</name>
    <dbReference type="NCBI Taxonomy" id="2681556"/>
    <lineage>
        <taxon>Bacteria</taxon>
        <taxon>Pseudomonadati</taxon>
        <taxon>Bacteroidota</taxon>
        <taxon>Flavobacteriia</taxon>
        <taxon>Flavobacteriales</taxon>
        <taxon>Weeksellaceae</taxon>
        <taxon>Elizabethkingia</taxon>
    </lineage>
</organism>
<dbReference type="AlphaFoldDB" id="A0A845PTN2"/>
<gene>
    <name evidence="2" type="ORF">GNY06_02365</name>
</gene>